<gene>
    <name evidence="3" type="ORF">C471_14183</name>
</gene>
<name>M0DPV5_9EURY</name>
<evidence type="ECO:0000259" key="2">
    <source>
        <dbReference type="Pfam" id="PF00582"/>
    </source>
</evidence>
<sequence length="172" mass="17850">MYHDILYPTDGSDGSKAAAEHVRELASAFDATVHVLCVADTRHAGIGMSGAFLAEDGAALSEDPAEGAEGGTVGEYTDTNERRNAILEHGEGIVEEAAAALGDVETTTAVESGNPHAVILEYADANDVDLIVMGTHGRTGVERYLLGSVTEKVVRLADPPVVTVRADGSTSE</sequence>
<feature type="domain" description="UspA" evidence="2">
    <location>
        <begin position="1"/>
        <end position="165"/>
    </location>
</feature>
<accession>M0DPV5</accession>
<dbReference type="InterPro" id="IPR006015">
    <property type="entry name" value="Universal_stress_UspA"/>
</dbReference>
<comment type="similarity">
    <text evidence="1">Belongs to the universal stress protein A family.</text>
</comment>
<evidence type="ECO:0000313" key="3">
    <source>
        <dbReference type="EMBL" id="ELZ36737.1"/>
    </source>
</evidence>
<dbReference type="InterPro" id="IPR014729">
    <property type="entry name" value="Rossmann-like_a/b/a_fold"/>
</dbReference>
<evidence type="ECO:0000313" key="4">
    <source>
        <dbReference type="Proteomes" id="UP000011514"/>
    </source>
</evidence>
<dbReference type="OrthoDB" id="105697at2157"/>
<dbReference type="CDD" id="cd00293">
    <property type="entry name" value="USP-like"/>
    <property type="match status" value="1"/>
</dbReference>
<protein>
    <submittedName>
        <fullName evidence="3">UspA domain protein</fullName>
    </submittedName>
</protein>
<dbReference type="PANTHER" id="PTHR46268:SF6">
    <property type="entry name" value="UNIVERSAL STRESS PROTEIN UP12"/>
    <property type="match status" value="1"/>
</dbReference>
<dbReference type="STRING" id="1227484.C471_14183"/>
<dbReference type="PRINTS" id="PR01438">
    <property type="entry name" value="UNVRSLSTRESS"/>
</dbReference>
<dbReference type="InterPro" id="IPR006016">
    <property type="entry name" value="UspA"/>
</dbReference>
<dbReference type="Proteomes" id="UP000011514">
    <property type="component" value="Unassembled WGS sequence"/>
</dbReference>
<reference evidence="3 4" key="1">
    <citation type="journal article" date="2014" name="PLoS Genet.">
        <title>Phylogenetically driven sequencing of extremely halophilic archaea reveals strategies for static and dynamic osmo-response.</title>
        <authorList>
            <person name="Becker E.A."/>
            <person name="Seitzer P.M."/>
            <person name="Tritt A."/>
            <person name="Larsen D."/>
            <person name="Krusor M."/>
            <person name="Yao A.I."/>
            <person name="Wu D."/>
            <person name="Madern D."/>
            <person name="Eisen J.A."/>
            <person name="Darling A.E."/>
            <person name="Facciotti M.T."/>
        </authorList>
    </citation>
    <scope>NUCLEOTIDE SEQUENCE [LARGE SCALE GENOMIC DNA]</scope>
    <source>
        <strain evidence="3 4">DSM 1137</strain>
    </source>
</reference>
<dbReference type="SUPFAM" id="SSF52402">
    <property type="entry name" value="Adenine nucleotide alpha hydrolases-like"/>
    <property type="match status" value="1"/>
</dbReference>
<dbReference type="EMBL" id="AOJE01000067">
    <property type="protein sequence ID" value="ELZ36737.1"/>
    <property type="molecule type" value="Genomic_DNA"/>
</dbReference>
<proteinExistence type="inferred from homology"/>
<dbReference type="Gene3D" id="3.40.50.620">
    <property type="entry name" value="HUPs"/>
    <property type="match status" value="1"/>
</dbReference>
<dbReference type="RefSeq" id="WP_004050123.1">
    <property type="nucleotide sequence ID" value="NZ_AOJE01000067.1"/>
</dbReference>
<dbReference type="PANTHER" id="PTHR46268">
    <property type="entry name" value="STRESS RESPONSE PROTEIN NHAX"/>
    <property type="match status" value="1"/>
</dbReference>
<dbReference type="eggNOG" id="arCOG02053">
    <property type="taxonomic scope" value="Archaea"/>
</dbReference>
<dbReference type="Pfam" id="PF00582">
    <property type="entry name" value="Usp"/>
    <property type="match status" value="1"/>
</dbReference>
<evidence type="ECO:0000256" key="1">
    <source>
        <dbReference type="ARBA" id="ARBA00008791"/>
    </source>
</evidence>
<keyword evidence="4" id="KW-1185">Reference proteome</keyword>
<dbReference type="AlphaFoldDB" id="M0DPV5"/>
<organism evidence="3 4">
    <name type="scientific">Halorubrum saccharovorum DSM 1137</name>
    <dbReference type="NCBI Taxonomy" id="1227484"/>
    <lineage>
        <taxon>Archaea</taxon>
        <taxon>Methanobacteriati</taxon>
        <taxon>Methanobacteriota</taxon>
        <taxon>Stenosarchaea group</taxon>
        <taxon>Halobacteria</taxon>
        <taxon>Halobacteriales</taxon>
        <taxon>Haloferacaceae</taxon>
        <taxon>Halorubrum</taxon>
    </lineage>
</organism>
<comment type="caution">
    <text evidence="3">The sequence shown here is derived from an EMBL/GenBank/DDBJ whole genome shotgun (WGS) entry which is preliminary data.</text>
</comment>
<dbReference type="PATRIC" id="fig|1227484.4.peg.2790"/>